<name>A0A3N4KAI5_9PEZI</name>
<keyword evidence="2" id="KW-1133">Transmembrane helix</keyword>
<sequence>MTTAHLLGQLLPITSAELGRLVLNPKKPNQDFIDPIFEPTFTRQITKNFQENYEERRRFSKSSSLKGFLSDICSMSYQKQSEFEATLRAPSATMYDLDNSGKWFESVCSQPSVRKFLETSIDEARSIYLIIGYRTVSDGTLVKKLSVKSNKATGIQGPLSLLPAGITTPVTSLIDPTVQLNQGSGNTQELLYKAPGEQIFAILYRKVKYKFMTKRSLGSMVLEANNRWKTVWDWRGPASQVDVPDILEVNLVDDEDLLEEEEEDDEDGDEEDTETSKHPGGVRSKSTDPPEPTDITPKENTHSPLQVSGGRRFEMWYIVIFLAYICGGVSVYLGGLI</sequence>
<evidence type="ECO:0000256" key="1">
    <source>
        <dbReference type="SAM" id="MobiDB-lite"/>
    </source>
</evidence>
<proteinExistence type="predicted"/>
<dbReference type="Proteomes" id="UP000277580">
    <property type="component" value="Unassembled WGS sequence"/>
</dbReference>
<dbReference type="InParanoid" id="A0A3N4KAI5"/>
<feature type="transmembrane region" description="Helical" evidence="2">
    <location>
        <begin position="315"/>
        <end position="335"/>
    </location>
</feature>
<accession>A0A3N4KAI5</accession>
<dbReference type="EMBL" id="ML119393">
    <property type="protein sequence ID" value="RPB06379.1"/>
    <property type="molecule type" value="Genomic_DNA"/>
</dbReference>
<evidence type="ECO:0000256" key="2">
    <source>
        <dbReference type="SAM" id="Phobius"/>
    </source>
</evidence>
<evidence type="ECO:0000313" key="4">
    <source>
        <dbReference type="Proteomes" id="UP000277580"/>
    </source>
</evidence>
<evidence type="ECO:0000313" key="3">
    <source>
        <dbReference type="EMBL" id="RPB06379.1"/>
    </source>
</evidence>
<dbReference type="OrthoDB" id="5410365at2759"/>
<keyword evidence="2" id="KW-0472">Membrane</keyword>
<gene>
    <name evidence="3" type="ORF">P167DRAFT_540822</name>
</gene>
<reference evidence="3 4" key="1">
    <citation type="journal article" date="2018" name="Nat. Ecol. Evol.">
        <title>Pezizomycetes genomes reveal the molecular basis of ectomycorrhizal truffle lifestyle.</title>
        <authorList>
            <person name="Murat C."/>
            <person name="Payen T."/>
            <person name="Noel B."/>
            <person name="Kuo A."/>
            <person name="Morin E."/>
            <person name="Chen J."/>
            <person name="Kohler A."/>
            <person name="Krizsan K."/>
            <person name="Balestrini R."/>
            <person name="Da Silva C."/>
            <person name="Montanini B."/>
            <person name="Hainaut M."/>
            <person name="Levati E."/>
            <person name="Barry K.W."/>
            <person name="Belfiori B."/>
            <person name="Cichocki N."/>
            <person name="Clum A."/>
            <person name="Dockter R.B."/>
            <person name="Fauchery L."/>
            <person name="Guy J."/>
            <person name="Iotti M."/>
            <person name="Le Tacon F."/>
            <person name="Lindquist E.A."/>
            <person name="Lipzen A."/>
            <person name="Malagnac F."/>
            <person name="Mello A."/>
            <person name="Molinier V."/>
            <person name="Miyauchi S."/>
            <person name="Poulain J."/>
            <person name="Riccioni C."/>
            <person name="Rubini A."/>
            <person name="Sitrit Y."/>
            <person name="Splivallo R."/>
            <person name="Traeger S."/>
            <person name="Wang M."/>
            <person name="Zifcakova L."/>
            <person name="Wipf D."/>
            <person name="Zambonelli A."/>
            <person name="Paolocci F."/>
            <person name="Nowrousian M."/>
            <person name="Ottonello S."/>
            <person name="Baldrian P."/>
            <person name="Spatafora J.W."/>
            <person name="Henrissat B."/>
            <person name="Nagy L.G."/>
            <person name="Aury J.M."/>
            <person name="Wincker P."/>
            <person name="Grigoriev I.V."/>
            <person name="Bonfante P."/>
            <person name="Martin F.M."/>
        </authorList>
    </citation>
    <scope>NUCLEOTIDE SEQUENCE [LARGE SCALE GENOMIC DNA]</scope>
    <source>
        <strain evidence="3 4">CCBAS932</strain>
    </source>
</reference>
<protein>
    <submittedName>
        <fullName evidence="3">Uncharacterized protein</fullName>
    </submittedName>
</protein>
<keyword evidence="4" id="KW-1185">Reference proteome</keyword>
<feature type="compositionally biased region" description="Acidic residues" evidence="1">
    <location>
        <begin position="254"/>
        <end position="273"/>
    </location>
</feature>
<keyword evidence="2" id="KW-0812">Transmembrane</keyword>
<dbReference type="AlphaFoldDB" id="A0A3N4KAI5"/>
<feature type="region of interest" description="Disordered" evidence="1">
    <location>
        <begin position="254"/>
        <end position="305"/>
    </location>
</feature>
<organism evidence="3 4">
    <name type="scientific">Morchella conica CCBAS932</name>
    <dbReference type="NCBI Taxonomy" id="1392247"/>
    <lineage>
        <taxon>Eukaryota</taxon>
        <taxon>Fungi</taxon>
        <taxon>Dikarya</taxon>
        <taxon>Ascomycota</taxon>
        <taxon>Pezizomycotina</taxon>
        <taxon>Pezizomycetes</taxon>
        <taxon>Pezizales</taxon>
        <taxon>Morchellaceae</taxon>
        <taxon>Morchella</taxon>
    </lineage>
</organism>